<protein>
    <submittedName>
        <fullName evidence="1">Uncharacterized protein</fullName>
    </submittedName>
</protein>
<proteinExistence type="predicted"/>
<dbReference type="Proteomes" id="UP001296943">
    <property type="component" value="Unassembled WGS sequence"/>
</dbReference>
<dbReference type="RefSeq" id="WP_204501387.1">
    <property type="nucleotide sequence ID" value="NZ_JAFBDR010000021.1"/>
</dbReference>
<dbReference type="EMBL" id="JAFBDR010000021">
    <property type="protein sequence ID" value="MBM7572765.1"/>
    <property type="molecule type" value="Genomic_DNA"/>
</dbReference>
<keyword evidence="2" id="KW-1185">Reference proteome</keyword>
<gene>
    <name evidence="1" type="ORF">JOC48_003296</name>
</gene>
<evidence type="ECO:0000313" key="2">
    <source>
        <dbReference type="Proteomes" id="UP001296943"/>
    </source>
</evidence>
<sequence>MKQQYLSVEEFNELLQQWNGEKIRISKRELHDYDDTLMELNSISYSRDTRRIDDYEPMHALQLNGPGKIHTDGQDFQQLPSAHYEIPLEDSTLYQFNESKFSLITDRATYTIELVSDS</sequence>
<reference evidence="1 2" key="1">
    <citation type="submission" date="2021-01" db="EMBL/GenBank/DDBJ databases">
        <title>Genomic Encyclopedia of Type Strains, Phase IV (KMG-IV): sequencing the most valuable type-strain genomes for metagenomic binning, comparative biology and taxonomic classification.</title>
        <authorList>
            <person name="Goeker M."/>
        </authorList>
    </citation>
    <scope>NUCLEOTIDE SEQUENCE [LARGE SCALE GENOMIC DNA]</scope>
    <source>
        <strain evidence="1 2">DSM 23711</strain>
    </source>
</reference>
<comment type="caution">
    <text evidence="1">The sequence shown here is derived from an EMBL/GenBank/DDBJ whole genome shotgun (WGS) entry which is preliminary data.</text>
</comment>
<evidence type="ECO:0000313" key="1">
    <source>
        <dbReference type="EMBL" id="MBM7572765.1"/>
    </source>
</evidence>
<accession>A0ABS2N3P5</accession>
<dbReference type="Pfam" id="PF25846">
    <property type="entry name" value="YmzB"/>
    <property type="match status" value="1"/>
</dbReference>
<organism evidence="1 2">
    <name type="scientific">Aquibacillus albus</name>
    <dbReference type="NCBI Taxonomy" id="1168171"/>
    <lineage>
        <taxon>Bacteria</taxon>
        <taxon>Bacillati</taxon>
        <taxon>Bacillota</taxon>
        <taxon>Bacilli</taxon>
        <taxon>Bacillales</taxon>
        <taxon>Bacillaceae</taxon>
        <taxon>Aquibacillus</taxon>
    </lineage>
</organism>
<name>A0ABS2N3P5_9BACI</name>
<dbReference type="InterPro" id="IPR058926">
    <property type="entry name" value="YmzB-like"/>
</dbReference>